<dbReference type="RefSeq" id="WP_344307214.1">
    <property type="nucleotide sequence ID" value="NZ_BAAANY010000002.1"/>
</dbReference>
<keyword evidence="3" id="KW-1185">Reference proteome</keyword>
<protein>
    <submittedName>
        <fullName evidence="2">Dihydrofolate reductase family protein</fullName>
    </submittedName>
</protein>
<dbReference type="PANTHER" id="PTHR38011:SF11">
    <property type="entry name" value="2,5-DIAMINO-6-RIBOSYLAMINO-4(3H)-PYRIMIDINONE 5'-PHOSPHATE REDUCTASE"/>
    <property type="match status" value="1"/>
</dbReference>
<name>A0ABN2FWH7_9ACTN</name>
<evidence type="ECO:0000259" key="1">
    <source>
        <dbReference type="Pfam" id="PF01872"/>
    </source>
</evidence>
<dbReference type="SUPFAM" id="SSF53597">
    <property type="entry name" value="Dihydrofolate reductase-like"/>
    <property type="match status" value="1"/>
</dbReference>
<dbReference type="InterPro" id="IPR002734">
    <property type="entry name" value="RibDG_C"/>
</dbReference>
<sequence length="188" mass="20127">MSRIVVSEFITVDGGIDSPGGEPGFDRAGWAFQFSRGPEGDKFKLDEVQKADALLLGRKTYDGFAAVWPTVKDEAGFAEKMNSMPKYVLSSTLTGPTWANTTVLGSVDEIAKLRESGDDELLVNGSGQLVRALGERGLVDEYRLMVFPTVLGGGEKLFGETSTAAKLKLVDSQVVGTDGVIVLTYQAL</sequence>
<evidence type="ECO:0000313" key="2">
    <source>
        <dbReference type="EMBL" id="GAA1661041.1"/>
    </source>
</evidence>
<feature type="domain" description="Bacterial bifunctional deaminase-reductase C-terminal" evidence="1">
    <location>
        <begin position="4"/>
        <end position="178"/>
    </location>
</feature>
<reference evidence="2 3" key="1">
    <citation type="journal article" date="2019" name="Int. J. Syst. Evol. Microbiol.">
        <title>The Global Catalogue of Microorganisms (GCM) 10K type strain sequencing project: providing services to taxonomists for standard genome sequencing and annotation.</title>
        <authorList>
            <consortium name="The Broad Institute Genomics Platform"/>
            <consortium name="The Broad Institute Genome Sequencing Center for Infectious Disease"/>
            <person name="Wu L."/>
            <person name="Ma J."/>
        </authorList>
    </citation>
    <scope>NUCLEOTIDE SEQUENCE [LARGE SCALE GENOMIC DNA]</scope>
    <source>
        <strain evidence="2 3">JCM 14718</strain>
    </source>
</reference>
<dbReference type="PANTHER" id="PTHR38011">
    <property type="entry name" value="DIHYDROFOLATE REDUCTASE FAMILY PROTEIN (AFU_ORTHOLOGUE AFUA_8G06820)"/>
    <property type="match status" value="1"/>
</dbReference>
<evidence type="ECO:0000313" key="3">
    <source>
        <dbReference type="Proteomes" id="UP001500618"/>
    </source>
</evidence>
<dbReference type="InterPro" id="IPR050765">
    <property type="entry name" value="Riboflavin_Biosynth_HTPR"/>
</dbReference>
<proteinExistence type="predicted"/>
<dbReference type="Proteomes" id="UP001500618">
    <property type="component" value="Unassembled WGS sequence"/>
</dbReference>
<accession>A0ABN2FWH7</accession>
<dbReference type="InterPro" id="IPR024072">
    <property type="entry name" value="DHFR-like_dom_sf"/>
</dbReference>
<dbReference type="Pfam" id="PF01872">
    <property type="entry name" value="RibD_C"/>
    <property type="match status" value="1"/>
</dbReference>
<dbReference type="Gene3D" id="3.40.430.10">
    <property type="entry name" value="Dihydrofolate Reductase, subunit A"/>
    <property type="match status" value="1"/>
</dbReference>
<organism evidence="2 3">
    <name type="scientific">Fodinicola feengrottensis</name>
    <dbReference type="NCBI Taxonomy" id="435914"/>
    <lineage>
        <taxon>Bacteria</taxon>
        <taxon>Bacillati</taxon>
        <taxon>Actinomycetota</taxon>
        <taxon>Actinomycetes</taxon>
        <taxon>Mycobacteriales</taxon>
        <taxon>Fodinicola</taxon>
    </lineage>
</organism>
<gene>
    <name evidence="2" type="ORF">GCM10009765_08110</name>
</gene>
<dbReference type="EMBL" id="BAAANY010000002">
    <property type="protein sequence ID" value="GAA1661041.1"/>
    <property type="molecule type" value="Genomic_DNA"/>
</dbReference>
<comment type="caution">
    <text evidence="2">The sequence shown here is derived from an EMBL/GenBank/DDBJ whole genome shotgun (WGS) entry which is preliminary data.</text>
</comment>